<keyword evidence="9" id="KW-0028">Amino-acid biosynthesis</keyword>
<comment type="pathway">
    <text evidence="3">Amino-acid biosynthesis; L-lysine biosynthesis via AAA pathway; L-lysine from L-alpha-aminoadipate (fungal route): step 1/3.</text>
</comment>
<dbReference type="GeneID" id="5124953"/>
<evidence type="ECO:0000256" key="10">
    <source>
        <dbReference type="ARBA" id="ARBA00022857"/>
    </source>
</evidence>
<dbReference type="InterPro" id="IPR042099">
    <property type="entry name" value="ANL_N_sf"/>
</dbReference>
<evidence type="ECO:0000256" key="14">
    <source>
        <dbReference type="ARBA" id="ARBA00032195"/>
    </source>
</evidence>
<dbReference type="FunCoup" id="A5DNA8">
    <property type="interactions" value="694"/>
</dbReference>
<evidence type="ECO:0000256" key="3">
    <source>
        <dbReference type="ARBA" id="ARBA00004827"/>
    </source>
</evidence>
<dbReference type="Gene3D" id="1.10.1200.10">
    <property type="entry name" value="ACP-like"/>
    <property type="match status" value="1"/>
</dbReference>
<dbReference type="NCBIfam" id="TIGR01746">
    <property type="entry name" value="Thioester-redct"/>
    <property type="match status" value="1"/>
</dbReference>
<dbReference type="InterPro" id="IPR006162">
    <property type="entry name" value="Ppantetheine_attach_site"/>
</dbReference>
<keyword evidence="11" id="KW-0560">Oxidoreductase</keyword>
<comment type="catalytic activity">
    <reaction evidence="15">
        <text>(S)-2-amino-6-oxohexanoate + AMP + diphosphate + NADP(+) = L-2-aminoadipate + ATP + NADPH + H(+)</text>
        <dbReference type="Rhea" id="RHEA:46936"/>
        <dbReference type="ChEBI" id="CHEBI:15378"/>
        <dbReference type="ChEBI" id="CHEBI:30616"/>
        <dbReference type="ChEBI" id="CHEBI:33019"/>
        <dbReference type="ChEBI" id="CHEBI:57783"/>
        <dbReference type="ChEBI" id="CHEBI:58321"/>
        <dbReference type="ChEBI" id="CHEBI:58349"/>
        <dbReference type="ChEBI" id="CHEBI:58672"/>
        <dbReference type="ChEBI" id="CHEBI:456215"/>
        <dbReference type="EC" id="1.2.1.95"/>
    </reaction>
</comment>
<dbReference type="Proteomes" id="UP000001997">
    <property type="component" value="Unassembled WGS sequence"/>
</dbReference>
<dbReference type="NCBIfam" id="TIGR01733">
    <property type="entry name" value="AA-adenyl-dom"/>
    <property type="match status" value="1"/>
</dbReference>
<dbReference type="Gene3D" id="3.30.300.30">
    <property type="match status" value="1"/>
</dbReference>
<dbReference type="VEuPathDB" id="FungiDB:PGUG_04759"/>
<evidence type="ECO:0000256" key="5">
    <source>
        <dbReference type="ARBA" id="ARBA00012913"/>
    </source>
</evidence>
<dbReference type="InterPro" id="IPR010080">
    <property type="entry name" value="Thioester_reductase-like_dom"/>
</dbReference>
<dbReference type="InterPro" id="IPR013120">
    <property type="entry name" value="FAR_NAD-bd"/>
</dbReference>
<gene>
    <name evidence="19" type="ORF">PGUG_04759</name>
</gene>
<evidence type="ECO:0000259" key="18">
    <source>
        <dbReference type="PROSITE" id="PS50075"/>
    </source>
</evidence>
<dbReference type="InterPro" id="IPR014397">
    <property type="entry name" value="Lys2"/>
</dbReference>
<evidence type="ECO:0000256" key="6">
    <source>
        <dbReference type="ARBA" id="ARBA00013073"/>
    </source>
</evidence>
<evidence type="ECO:0000256" key="13">
    <source>
        <dbReference type="ARBA" id="ARBA00031335"/>
    </source>
</evidence>
<dbReference type="PROSITE" id="PS00012">
    <property type="entry name" value="PHOSPHOPANTETHEINE"/>
    <property type="match status" value="1"/>
</dbReference>
<dbReference type="Gene3D" id="3.30.559.30">
    <property type="entry name" value="Nonribosomal peptide synthetase, condensation domain"/>
    <property type="match status" value="1"/>
</dbReference>
<dbReference type="Pfam" id="PF00501">
    <property type="entry name" value="AMP-binding"/>
    <property type="match status" value="1"/>
</dbReference>
<dbReference type="PIRSF" id="PIRSF001617">
    <property type="entry name" value="Alpha-AR"/>
    <property type="match status" value="1"/>
</dbReference>
<dbReference type="PANTHER" id="PTHR44845:SF1">
    <property type="entry name" value="L-2-AMINOADIPATE REDUCTASE"/>
    <property type="match status" value="1"/>
</dbReference>
<evidence type="ECO:0000256" key="17">
    <source>
        <dbReference type="ARBA" id="ARBA00049537"/>
    </source>
</evidence>
<dbReference type="SUPFAM" id="SSF51735">
    <property type="entry name" value="NAD(P)-binding Rossmann-fold domains"/>
    <property type="match status" value="1"/>
</dbReference>
<dbReference type="InterPro" id="IPR000873">
    <property type="entry name" value="AMP-dep_synth/lig_dom"/>
</dbReference>
<dbReference type="EC" id="1.2.1.31" evidence="6"/>
<comment type="function">
    <text evidence="2">Catalyzes the activation of alpha-aminoadipate by ATP-dependent adenylation and the reduction of activated alpha-aminoadipate by NADPH. The activated alpha-aminoadipate is bound to the phosphopantheinyl group of the enzyme itself before it is reduced to (S)-2-amino-6-oxohexanoate.</text>
</comment>
<reference evidence="19 20" key="1">
    <citation type="journal article" date="2009" name="Nature">
        <title>Evolution of pathogenicity and sexual reproduction in eight Candida genomes.</title>
        <authorList>
            <person name="Butler G."/>
            <person name="Rasmussen M.D."/>
            <person name="Lin M.F."/>
            <person name="Santos M.A."/>
            <person name="Sakthikumar S."/>
            <person name="Munro C.A."/>
            <person name="Rheinbay E."/>
            <person name="Grabherr M."/>
            <person name="Forche A."/>
            <person name="Reedy J.L."/>
            <person name="Agrafioti I."/>
            <person name="Arnaud M.B."/>
            <person name="Bates S."/>
            <person name="Brown A.J."/>
            <person name="Brunke S."/>
            <person name="Costanzo M.C."/>
            <person name="Fitzpatrick D.A."/>
            <person name="de Groot P.W."/>
            <person name="Harris D."/>
            <person name="Hoyer L.L."/>
            <person name="Hube B."/>
            <person name="Klis F.M."/>
            <person name="Kodira C."/>
            <person name="Lennard N."/>
            <person name="Logue M.E."/>
            <person name="Martin R."/>
            <person name="Neiman A.M."/>
            <person name="Nikolaou E."/>
            <person name="Quail M.A."/>
            <person name="Quinn J."/>
            <person name="Santos M.C."/>
            <person name="Schmitzberger F.F."/>
            <person name="Sherlock G."/>
            <person name="Shah P."/>
            <person name="Silverstein K.A."/>
            <person name="Skrzypek M.S."/>
            <person name="Soll D."/>
            <person name="Staggs R."/>
            <person name="Stansfield I."/>
            <person name="Stumpf M.P."/>
            <person name="Sudbery P.E."/>
            <person name="Srikantha T."/>
            <person name="Zeng Q."/>
            <person name="Berman J."/>
            <person name="Berriman M."/>
            <person name="Heitman J."/>
            <person name="Gow N.A."/>
            <person name="Lorenz M.C."/>
            <person name="Birren B.W."/>
            <person name="Kellis M."/>
            <person name="Cuomo C.A."/>
        </authorList>
    </citation>
    <scope>NUCLEOTIDE SEQUENCE [LARGE SCALE GENOMIC DNA]</scope>
    <source>
        <strain evidence="20">ATCC 6260 / CBS 566 / DSM 6381 / JCM 1539 / NBRC 10279 / NRRL Y-324</strain>
    </source>
</reference>
<dbReference type="CDD" id="cd05235">
    <property type="entry name" value="SDR_e1"/>
    <property type="match status" value="1"/>
</dbReference>
<comment type="catalytic activity">
    <reaction evidence="16">
        <text>(S)-2-amino-6-oxohexanoate + NAD(+) + H2O = L-2-aminoadipate + NADH + 2 H(+)</text>
        <dbReference type="Rhea" id="RHEA:12308"/>
        <dbReference type="ChEBI" id="CHEBI:15377"/>
        <dbReference type="ChEBI" id="CHEBI:15378"/>
        <dbReference type="ChEBI" id="CHEBI:57540"/>
        <dbReference type="ChEBI" id="CHEBI:57945"/>
        <dbReference type="ChEBI" id="CHEBI:58321"/>
        <dbReference type="ChEBI" id="CHEBI:58672"/>
        <dbReference type="EC" id="1.2.1.31"/>
    </reaction>
</comment>
<evidence type="ECO:0000313" key="19">
    <source>
        <dbReference type="EMBL" id="EDK40661.2"/>
    </source>
</evidence>
<dbReference type="InterPro" id="IPR045851">
    <property type="entry name" value="AMP-bd_C_sf"/>
</dbReference>
<dbReference type="FunFam" id="3.40.50.720:FF:000787">
    <property type="entry name" value="L-2-aminoadipate reductase"/>
    <property type="match status" value="1"/>
</dbReference>
<dbReference type="KEGG" id="pgu:PGUG_04759"/>
<evidence type="ECO:0000256" key="15">
    <source>
        <dbReference type="ARBA" id="ARBA00048260"/>
    </source>
</evidence>
<comment type="catalytic activity">
    <reaction evidence="17">
        <text>(S)-2-amino-6-oxohexanoate + NADP(+) + H2O = L-2-aminoadipate + NADPH + 2 H(+)</text>
        <dbReference type="Rhea" id="RHEA:12304"/>
        <dbReference type="ChEBI" id="CHEBI:15377"/>
        <dbReference type="ChEBI" id="CHEBI:15378"/>
        <dbReference type="ChEBI" id="CHEBI:57783"/>
        <dbReference type="ChEBI" id="CHEBI:58321"/>
        <dbReference type="ChEBI" id="CHEBI:58349"/>
        <dbReference type="ChEBI" id="CHEBI:58672"/>
        <dbReference type="EC" id="1.2.1.31"/>
    </reaction>
</comment>
<evidence type="ECO:0000256" key="16">
    <source>
        <dbReference type="ARBA" id="ARBA00048414"/>
    </source>
</evidence>
<dbReference type="Pfam" id="PF07993">
    <property type="entry name" value="NAD_binding_4"/>
    <property type="match status" value="1"/>
</dbReference>
<evidence type="ECO:0000256" key="4">
    <source>
        <dbReference type="ARBA" id="ARBA00006432"/>
    </source>
</evidence>
<name>A5DNA8_PICGU</name>
<dbReference type="FunFam" id="3.40.50.12780:FF:000046">
    <property type="entry name" value="L-2-aminoadipate reductase"/>
    <property type="match status" value="1"/>
</dbReference>
<dbReference type="eggNOG" id="KOG1178">
    <property type="taxonomic scope" value="Eukaryota"/>
</dbReference>
<dbReference type="InterPro" id="IPR036736">
    <property type="entry name" value="ACP-like_sf"/>
</dbReference>
<dbReference type="NCBIfam" id="TIGR03443">
    <property type="entry name" value="alpha_am_amid"/>
    <property type="match status" value="1"/>
</dbReference>
<dbReference type="RefSeq" id="XP_001482804.2">
    <property type="nucleotide sequence ID" value="XM_001482754.1"/>
</dbReference>
<dbReference type="Gene3D" id="3.40.50.720">
    <property type="entry name" value="NAD(P)-binding Rossmann-like Domain"/>
    <property type="match status" value="1"/>
</dbReference>
<protein>
    <recommendedName>
        <fullName evidence="14">Alpha-aminoadipate reductase</fullName>
        <ecNumber evidence="6">1.2.1.31</ecNumber>
        <ecNumber evidence="5">1.2.1.95</ecNumber>
    </recommendedName>
    <alternativeName>
        <fullName evidence="13">L-aminoadipate-semialdehyde dehydrogenase</fullName>
    </alternativeName>
</protein>
<evidence type="ECO:0000256" key="8">
    <source>
        <dbReference type="ARBA" id="ARBA00022553"/>
    </source>
</evidence>
<dbReference type="PANTHER" id="PTHR44845">
    <property type="entry name" value="CARRIER DOMAIN-CONTAINING PROTEIN"/>
    <property type="match status" value="1"/>
</dbReference>
<dbReference type="GO" id="GO:0004043">
    <property type="term" value="F:L-aminoadipate-semialdehyde dehydrogenase [NAD(P)+] activity"/>
    <property type="evidence" value="ECO:0007669"/>
    <property type="project" value="UniProtKB-EC"/>
</dbReference>
<dbReference type="SUPFAM" id="SSF56801">
    <property type="entry name" value="Acetyl-CoA synthetase-like"/>
    <property type="match status" value="1"/>
</dbReference>
<dbReference type="InterPro" id="IPR020845">
    <property type="entry name" value="AMP-binding_CS"/>
</dbReference>
<dbReference type="InterPro" id="IPR010071">
    <property type="entry name" value="AA_adenyl_dom"/>
</dbReference>
<dbReference type="PROSITE" id="PS00455">
    <property type="entry name" value="AMP_BINDING"/>
    <property type="match status" value="1"/>
</dbReference>
<keyword evidence="10" id="KW-0521">NADP</keyword>
<dbReference type="PROSITE" id="PS50075">
    <property type="entry name" value="CARRIER"/>
    <property type="match status" value="1"/>
</dbReference>
<keyword evidence="20" id="KW-1185">Reference proteome</keyword>
<evidence type="ECO:0000313" key="20">
    <source>
        <dbReference type="Proteomes" id="UP000001997"/>
    </source>
</evidence>
<dbReference type="EMBL" id="CH408160">
    <property type="protein sequence ID" value="EDK40661.2"/>
    <property type="molecule type" value="Genomic_DNA"/>
</dbReference>
<keyword evidence="12" id="KW-0457">Lysine biosynthesis</keyword>
<dbReference type="EC" id="1.2.1.95" evidence="5"/>
<evidence type="ECO:0000256" key="11">
    <source>
        <dbReference type="ARBA" id="ARBA00023002"/>
    </source>
</evidence>
<dbReference type="FunFam" id="3.30.300.30:FF:000035">
    <property type="entry name" value="L-2-aminoadipate reductase large subunit"/>
    <property type="match status" value="1"/>
</dbReference>
<dbReference type="HOGENOM" id="CLU_000022_19_1_1"/>
<dbReference type="SUPFAM" id="SSF47336">
    <property type="entry name" value="ACP-like"/>
    <property type="match status" value="1"/>
</dbReference>
<dbReference type="GO" id="GO:0019878">
    <property type="term" value="P:lysine biosynthetic process via aminoadipic acid"/>
    <property type="evidence" value="ECO:0007669"/>
    <property type="project" value="UniProtKB-UniPathway"/>
</dbReference>
<keyword evidence="7" id="KW-0596">Phosphopantetheine</keyword>
<dbReference type="Pfam" id="PF00550">
    <property type="entry name" value="PP-binding"/>
    <property type="match status" value="1"/>
</dbReference>
<dbReference type="Gene3D" id="3.40.50.12780">
    <property type="entry name" value="N-terminal domain of ligase-like"/>
    <property type="match status" value="1"/>
</dbReference>
<dbReference type="UniPathway" id="UPA00033">
    <property type="reaction ID" value="UER00032"/>
</dbReference>
<evidence type="ECO:0000256" key="1">
    <source>
        <dbReference type="ARBA" id="ARBA00001957"/>
    </source>
</evidence>
<evidence type="ECO:0000256" key="2">
    <source>
        <dbReference type="ARBA" id="ARBA00003499"/>
    </source>
</evidence>
<dbReference type="InterPro" id="IPR009081">
    <property type="entry name" value="PP-bd_ACP"/>
</dbReference>
<organism evidence="19 20">
    <name type="scientific">Meyerozyma guilliermondii (strain ATCC 6260 / CBS 566 / DSM 6381 / JCM 1539 / NBRC 10279 / NRRL Y-324)</name>
    <name type="common">Yeast</name>
    <name type="synonym">Candida guilliermondii</name>
    <dbReference type="NCBI Taxonomy" id="294746"/>
    <lineage>
        <taxon>Eukaryota</taxon>
        <taxon>Fungi</taxon>
        <taxon>Dikarya</taxon>
        <taxon>Ascomycota</taxon>
        <taxon>Saccharomycotina</taxon>
        <taxon>Pichiomycetes</taxon>
        <taxon>Debaryomycetaceae</taxon>
        <taxon>Meyerozyma</taxon>
    </lineage>
</organism>
<evidence type="ECO:0000256" key="7">
    <source>
        <dbReference type="ARBA" id="ARBA00022450"/>
    </source>
</evidence>
<dbReference type="InParanoid" id="A5DNA8"/>
<feature type="domain" description="Carrier" evidence="18">
    <location>
        <begin position="859"/>
        <end position="936"/>
    </location>
</feature>
<keyword evidence="8" id="KW-0597">Phosphoprotein</keyword>
<proteinExistence type="inferred from homology"/>
<dbReference type="STRING" id="294746.A5DNA8"/>
<evidence type="ECO:0000256" key="9">
    <source>
        <dbReference type="ARBA" id="ARBA00022605"/>
    </source>
</evidence>
<sequence length="1406" mass="155215">MRLSSLTFFTTTVPIKIMSDFWIDYLDNPTLSVLPHDFLKPVNNSSVEANYQVNLASNFSFTAGLATFAALIYRLTGDEDVVIATDTEDGKPLIVRLAIAESTTFKELRAKVEHEIKTATSHINYQTLDEVARRIKASKGLDDEPGLFKLSFQHSKPLQQLSNLAVGSTVDVAVFMSETNKTLEFFYNSLLYKNERISIMAEQFNAFASGVSDNAEVEIAKVSLITKSQIDQLPDPTTDLDWSGFRGAIQDIFMENAARHPSKTCVVETKSFLDPASKTRTFTYKQINETSNLVGNYLKETGIKKGDIVMIYAHRGVDLMIAVMGVLKAGATFSVIDIAYPPARQNIYLSVARPQGLIVLEKAGVLDDLVKNYIKDELEVITTIPQMRVNDDGSLQGGKLEGQTRDCLEDYQSLASSPTGVKVGPDSNPTLSFTSGSEGIPKGVLGRHYSLAYYFPWMSEKFNLSADDKFTMLSGIAHDPIQRDMFTPLFLGAQLIIPTADDIGTPGKLAEWIAEYGATVTHLTPAMGQLLSAEATTPIPSLHHAFFVGDILTKRDCLRLQSLAENVTIVNMYGTTETQRAVSYFEIKSRSEDPVFLKTLKDVMPAGRGMKNVQLLVVNRKDRTQTCGVGEVGEIYVRAAGLAEGYRGLPDLNKEKFVTNWYVDPNVWVELDKANAKSSETWRQEGWFGPRDRLYRTGDLGRYTPSGDVECCGRADDQVKIRGFRIELGEIDTHLSQHPLVRENVTLVRRDKNEEPTLISYIVPKDTPDLKNFKAEVGELEKPDPVVEGLAIYAELIKDIKAHLKKRLASYAVPTFVVPLAKLPLNPNGKVDKPRLPFPDTAQLAAASKLNKSTETEKEDLNEFEKTIHDLWVEVLPTHPATISKSESFFDLGGHSILATRMIFELRKRLHVDVPLGVIFSNPTIESFSKEINKFIKGNDFQLADGENNVEDASSEKVDYASDAKELVKTQLLSSYKSAPPLDFSKQINVFLTGATGFLGSFILRDLLVSRPDCNFKVYAHVRAASKEAGLKRLRDAGKTYGIWDESWSAKIEVVLGDLSKPKFGWGETEYKEFADLVDVIVHNGALVHWVYPYSKLRDANVISTIEIMNLCGVGKPKQFSFVSSTSALDTEHYFRLSDELTSKGLPGVPESDDLSGSAEGLGTGYGQSKWSAEYIVRAAGDRGLRGCITRPGYVGGFSQTGASNTDDFLLRMLKGCAELESYPDISNTVNWVPVDHVASVVTATALHPPAQDILPVAQVTGHPRIRMNEFISVLKKYGFKLQLDDYPSWKVSLERYVVEKSDSALFPLLHFVLDNLPQNTKAPELDDAMAVKSLKADHKYTGVDRSQGAGVDVAQMGIYISYLVKTGFLFSPPSGGDKLPDIELSQETLDLIASGAGGRGSAAAK</sequence>
<dbReference type="InterPro" id="IPR036291">
    <property type="entry name" value="NAD(P)-bd_dom_sf"/>
</dbReference>
<evidence type="ECO:0000256" key="12">
    <source>
        <dbReference type="ARBA" id="ARBA00023154"/>
    </source>
</evidence>
<dbReference type="SUPFAM" id="SSF52777">
    <property type="entry name" value="CoA-dependent acyltransferases"/>
    <property type="match status" value="1"/>
</dbReference>
<dbReference type="OMA" id="ENDKFTM"/>
<comment type="similarity">
    <text evidence="4">Belongs to the ATP-dependent AMP-binding enzyme family.</text>
</comment>
<comment type="cofactor">
    <cofactor evidence="1">
        <name>pantetheine 4'-phosphate</name>
        <dbReference type="ChEBI" id="CHEBI:47942"/>
    </cofactor>
</comment>
<dbReference type="OrthoDB" id="329835at2759"/>
<accession>A5DNA8</accession>